<evidence type="ECO:0000313" key="2">
    <source>
        <dbReference type="EMBL" id="QDT06246.1"/>
    </source>
</evidence>
<gene>
    <name evidence="2" type="ORF">K227x_46550</name>
</gene>
<keyword evidence="1" id="KW-1133">Transmembrane helix</keyword>
<keyword evidence="1" id="KW-0812">Transmembrane</keyword>
<keyword evidence="3" id="KW-1185">Reference proteome</keyword>
<name>A0A517NGI3_9BACT</name>
<evidence type="ECO:0008006" key="4">
    <source>
        <dbReference type="Google" id="ProtNLM"/>
    </source>
</evidence>
<proteinExistence type="predicted"/>
<dbReference type="RefSeq" id="WP_145172761.1">
    <property type="nucleotide sequence ID" value="NZ_CP036525.1"/>
</dbReference>
<evidence type="ECO:0000256" key="1">
    <source>
        <dbReference type="SAM" id="Phobius"/>
    </source>
</evidence>
<evidence type="ECO:0000313" key="3">
    <source>
        <dbReference type="Proteomes" id="UP000318538"/>
    </source>
</evidence>
<dbReference type="EMBL" id="CP036525">
    <property type="protein sequence ID" value="QDT06246.1"/>
    <property type="molecule type" value="Genomic_DNA"/>
</dbReference>
<dbReference type="KEGG" id="rlc:K227x_46550"/>
<organism evidence="2 3">
    <name type="scientific">Rubripirellula lacrimiformis</name>
    <dbReference type="NCBI Taxonomy" id="1930273"/>
    <lineage>
        <taxon>Bacteria</taxon>
        <taxon>Pseudomonadati</taxon>
        <taxon>Planctomycetota</taxon>
        <taxon>Planctomycetia</taxon>
        <taxon>Pirellulales</taxon>
        <taxon>Pirellulaceae</taxon>
        <taxon>Rubripirellula</taxon>
    </lineage>
</organism>
<dbReference type="OrthoDB" id="9907353at2"/>
<keyword evidence="1" id="KW-0472">Membrane</keyword>
<dbReference type="AlphaFoldDB" id="A0A517NGI3"/>
<accession>A0A517NGI3</accession>
<dbReference type="Proteomes" id="UP000318538">
    <property type="component" value="Chromosome"/>
</dbReference>
<feature type="transmembrane region" description="Helical" evidence="1">
    <location>
        <begin position="219"/>
        <end position="239"/>
    </location>
</feature>
<protein>
    <recommendedName>
        <fullName evidence="4">PEP-CTERM protein-sorting domain-containing protein</fullName>
    </recommendedName>
</protein>
<reference evidence="2 3" key="1">
    <citation type="submission" date="2019-02" db="EMBL/GenBank/DDBJ databases">
        <title>Deep-cultivation of Planctomycetes and their phenomic and genomic characterization uncovers novel biology.</title>
        <authorList>
            <person name="Wiegand S."/>
            <person name="Jogler M."/>
            <person name="Boedeker C."/>
            <person name="Pinto D."/>
            <person name="Vollmers J."/>
            <person name="Rivas-Marin E."/>
            <person name="Kohn T."/>
            <person name="Peeters S.H."/>
            <person name="Heuer A."/>
            <person name="Rast P."/>
            <person name="Oberbeckmann S."/>
            <person name="Bunk B."/>
            <person name="Jeske O."/>
            <person name="Meyerdierks A."/>
            <person name="Storesund J.E."/>
            <person name="Kallscheuer N."/>
            <person name="Luecker S."/>
            <person name="Lage O.M."/>
            <person name="Pohl T."/>
            <person name="Merkel B.J."/>
            <person name="Hornburger P."/>
            <person name="Mueller R.-W."/>
            <person name="Bruemmer F."/>
            <person name="Labrenz M."/>
            <person name="Spormann A.M."/>
            <person name="Op den Camp H."/>
            <person name="Overmann J."/>
            <person name="Amann R."/>
            <person name="Jetten M.S.M."/>
            <person name="Mascher T."/>
            <person name="Medema M.H."/>
            <person name="Devos D.P."/>
            <person name="Kaster A.-K."/>
            <person name="Ovreas L."/>
            <person name="Rohde M."/>
            <person name="Galperin M.Y."/>
            <person name="Jogler C."/>
        </authorList>
    </citation>
    <scope>NUCLEOTIDE SEQUENCE [LARGE SCALE GENOMIC DNA]</scope>
    <source>
        <strain evidence="2 3">K22_7</strain>
    </source>
</reference>
<sequence>MMRSNWCRLNLAWVRLCGLTLWVGLLAAPLNAGVMVETDFTTATNLPSASGLPYISSTGVVETNVFKLENQVLKVNTTGIGRDVFAGYQLNDSFDSSIDVMLEFRARTLSVSGGFGMFIGFSDAFAQGAIELRPTGWGVVGTSYRGSFASGFHDFKLTKAGGSNAFTLDIDGSQVAAGTLGTVNSSPSYLYFGDGSPTGGNLSGEIESLRYSNSPFAAVPEPASCVTLCLALTCLFGVFRSRRRTERT</sequence>